<evidence type="ECO:0000313" key="1">
    <source>
        <dbReference type="EMBL" id="MBD2860369.1"/>
    </source>
</evidence>
<dbReference type="AlphaFoldDB" id="A0A927C301"/>
<dbReference type="RefSeq" id="WP_190923487.1">
    <property type="nucleotide sequence ID" value="NZ_JACXJA010000001.1"/>
</dbReference>
<reference evidence="1" key="1">
    <citation type="submission" date="2020-09" db="EMBL/GenBank/DDBJ databases">
        <title>A novel bacterium of genus Paenibacillus, isolated from South China Sea.</title>
        <authorList>
            <person name="Huang H."/>
            <person name="Mo K."/>
            <person name="Hu Y."/>
        </authorList>
    </citation>
    <scope>NUCLEOTIDE SEQUENCE</scope>
    <source>
        <strain evidence="1">IB182363</strain>
    </source>
</reference>
<dbReference type="Proteomes" id="UP000639396">
    <property type="component" value="Unassembled WGS sequence"/>
</dbReference>
<keyword evidence="2" id="KW-1185">Reference proteome</keyword>
<evidence type="ECO:0000313" key="2">
    <source>
        <dbReference type="Proteomes" id="UP000639396"/>
    </source>
</evidence>
<dbReference type="EMBL" id="JACXJA010000001">
    <property type="protein sequence ID" value="MBD2860369.1"/>
    <property type="molecule type" value="Genomic_DNA"/>
</dbReference>
<dbReference type="InterPro" id="IPR019644">
    <property type="entry name" value="DUF2508"/>
</dbReference>
<proteinExistence type="predicted"/>
<comment type="caution">
    <text evidence="1">The sequence shown here is derived from an EMBL/GenBank/DDBJ whole genome shotgun (WGS) entry which is preliminary data.</text>
</comment>
<protein>
    <submittedName>
        <fullName evidence="1">DUF2508 family protein</fullName>
    </submittedName>
</protein>
<organism evidence="1 2">
    <name type="scientific">Paenibacillus oceani</name>
    <dbReference type="NCBI Taxonomy" id="2772510"/>
    <lineage>
        <taxon>Bacteria</taxon>
        <taxon>Bacillati</taxon>
        <taxon>Bacillota</taxon>
        <taxon>Bacilli</taxon>
        <taxon>Bacillales</taxon>
        <taxon>Paenibacillaceae</taxon>
        <taxon>Paenibacillus</taxon>
    </lineage>
</organism>
<accession>A0A927C301</accession>
<sequence>MLWRFPWKWRKKQEDPLLKDKQILLEEIRVAVVEWQYAQQRLDYMVEQDQIDYAIYALEAAEKRYEMLLKNAKKLNIHALHVGMSRVAEG</sequence>
<gene>
    <name evidence="1" type="ORF">IDH45_00010</name>
</gene>
<name>A0A927C301_9BACL</name>
<dbReference type="Pfam" id="PF10704">
    <property type="entry name" value="DUF2508"/>
    <property type="match status" value="1"/>
</dbReference>